<dbReference type="AlphaFoldDB" id="A0A8S9SMJ0"/>
<evidence type="ECO:0000256" key="1">
    <source>
        <dbReference type="SAM" id="Phobius"/>
    </source>
</evidence>
<evidence type="ECO:0000313" key="3">
    <source>
        <dbReference type="Proteomes" id="UP000712600"/>
    </source>
</evidence>
<proteinExistence type="predicted"/>
<protein>
    <submittedName>
        <fullName evidence="2">Uncharacterized protein</fullName>
    </submittedName>
</protein>
<gene>
    <name evidence="2" type="ORF">F2Q69_00038617</name>
</gene>
<dbReference type="Proteomes" id="UP000712600">
    <property type="component" value="Unassembled WGS sequence"/>
</dbReference>
<name>A0A8S9SMJ0_BRACR</name>
<dbReference type="PANTHER" id="PTHR31446:SF2">
    <property type="entry name" value="ACID PHOSPHATASE_VANADIUM-DEPENDENT HALOPEROXIDASE-RELATED PROTEIN"/>
    <property type="match status" value="1"/>
</dbReference>
<feature type="transmembrane region" description="Helical" evidence="1">
    <location>
        <begin position="220"/>
        <end position="237"/>
    </location>
</feature>
<keyword evidence="1" id="KW-0812">Transmembrane</keyword>
<comment type="caution">
    <text evidence="2">The sequence shown here is derived from an EMBL/GenBank/DDBJ whole genome shotgun (WGS) entry which is preliminary data.</text>
</comment>
<dbReference type="PANTHER" id="PTHR31446">
    <property type="entry name" value="ACID PHOSPHATASE/VANADIUM-DEPENDENT HALOPEROXIDASE-RELATED PROTEIN"/>
    <property type="match status" value="1"/>
</dbReference>
<reference evidence="2" key="1">
    <citation type="submission" date="2019-12" db="EMBL/GenBank/DDBJ databases">
        <title>Genome sequencing and annotation of Brassica cretica.</title>
        <authorList>
            <person name="Studholme D.J."/>
            <person name="Sarris P."/>
        </authorList>
    </citation>
    <scope>NUCLEOTIDE SEQUENCE</scope>
    <source>
        <strain evidence="2">PFS-109/04</strain>
        <tissue evidence="2">Leaf</tissue>
    </source>
</reference>
<accession>A0A8S9SMJ0</accession>
<organism evidence="2 3">
    <name type="scientific">Brassica cretica</name>
    <name type="common">Mustard</name>
    <dbReference type="NCBI Taxonomy" id="69181"/>
    <lineage>
        <taxon>Eukaryota</taxon>
        <taxon>Viridiplantae</taxon>
        <taxon>Streptophyta</taxon>
        <taxon>Embryophyta</taxon>
        <taxon>Tracheophyta</taxon>
        <taxon>Spermatophyta</taxon>
        <taxon>Magnoliopsida</taxon>
        <taxon>eudicotyledons</taxon>
        <taxon>Gunneridae</taxon>
        <taxon>Pentapetalae</taxon>
        <taxon>rosids</taxon>
        <taxon>malvids</taxon>
        <taxon>Brassicales</taxon>
        <taxon>Brassicaceae</taxon>
        <taxon>Brassiceae</taxon>
        <taxon>Brassica</taxon>
    </lineage>
</organism>
<dbReference type="CDD" id="cd01610">
    <property type="entry name" value="PAP2_like"/>
    <property type="match status" value="1"/>
</dbReference>
<evidence type="ECO:0000313" key="2">
    <source>
        <dbReference type="EMBL" id="KAF3602766.1"/>
    </source>
</evidence>
<dbReference type="EMBL" id="QGKX02000004">
    <property type="protein sequence ID" value="KAF3602766.1"/>
    <property type="molecule type" value="Genomic_DNA"/>
</dbReference>
<sequence length="238" mass="25900">MLKQSFVSHNANTLCFSISNPKFNPLSPPKKPNRLASCALNVGLQDVTEVIHNKVSPFSLFSIFLIFAAIDRDFMLSVKVLIAAGFSGAIGQLLKPFTSVVFYKKKLDFRTALQAGGFPSTHSSSVVAAATAIAFERGFDDSIFGLTVVYAVLIMYDAQGVRREVGKHARVLNKLTANARKGEVTIRLEGKEGETLESDEISEEVYLPLKESIGHTEVEVIAGALFGFLVSFGVYSLM</sequence>
<keyword evidence="1" id="KW-0472">Membrane</keyword>
<dbReference type="InterPro" id="IPR003832">
    <property type="entry name" value="DUF212"/>
</dbReference>
<dbReference type="Pfam" id="PF02681">
    <property type="entry name" value="DUF212"/>
    <property type="match status" value="1"/>
</dbReference>
<keyword evidence="1" id="KW-1133">Transmembrane helix</keyword>